<evidence type="ECO:0000313" key="1">
    <source>
        <dbReference type="EMBL" id="CEK64863.1"/>
    </source>
</evidence>
<dbReference type="EMBL" id="HACG01017998">
    <property type="protein sequence ID" value="CEK64863.1"/>
    <property type="molecule type" value="Transcribed_RNA"/>
</dbReference>
<reference evidence="1" key="1">
    <citation type="submission" date="2014-12" db="EMBL/GenBank/DDBJ databases">
        <title>Insight into the proteome of Arion vulgaris.</title>
        <authorList>
            <person name="Aradska J."/>
            <person name="Bulat T."/>
            <person name="Smidak R."/>
            <person name="Sarate P."/>
            <person name="Gangsoo J."/>
            <person name="Sialana F."/>
            <person name="Bilban M."/>
            <person name="Lubec G."/>
        </authorList>
    </citation>
    <scope>NUCLEOTIDE SEQUENCE</scope>
    <source>
        <tissue evidence="1">Skin</tissue>
    </source>
</reference>
<name>A0A0B6Z8K9_9EUPU</name>
<gene>
    <name evidence="1" type="primary">ORF53158</name>
</gene>
<feature type="non-terminal residue" evidence="1">
    <location>
        <position position="1"/>
    </location>
</feature>
<protein>
    <submittedName>
        <fullName evidence="1">Uncharacterized protein</fullName>
    </submittedName>
</protein>
<organism evidence="1">
    <name type="scientific">Arion vulgaris</name>
    <dbReference type="NCBI Taxonomy" id="1028688"/>
    <lineage>
        <taxon>Eukaryota</taxon>
        <taxon>Metazoa</taxon>
        <taxon>Spiralia</taxon>
        <taxon>Lophotrochozoa</taxon>
        <taxon>Mollusca</taxon>
        <taxon>Gastropoda</taxon>
        <taxon>Heterobranchia</taxon>
        <taxon>Euthyneura</taxon>
        <taxon>Panpulmonata</taxon>
        <taxon>Eupulmonata</taxon>
        <taxon>Stylommatophora</taxon>
        <taxon>Helicina</taxon>
        <taxon>Arionoidea</taxon>
        <taxon>Arionidae</taxon>
        <taxon>Arion</taxon>
    </lineage>
</organism>
<dbReference type="AlphaFoldDB" id="A0A0B6Z8K9"/>
<proteinExistence type="predicted"/>
<sequence length="66" mass="7511">NNIVSEEFDTEAQTSTNVDTITCKTIDIFATELLQGFKTNSILETFIISIIVDPVFQTYLTCRDCW</sequence>
<accession>A0A0B6Z8K9</accession>